<dbReference type="GO" id="GO:0003725">
    <property type="term" value="F:double-stranded RNA binding"/>
    <property type="evidence" value="ECO:0007669"/>
    <property type="project" value="TreeGrafter"/>
</dbReference>
<comment type="function">
    <text evidence="9">Digests double-stranded RNA. Involved in the processing of primary rRNA transcript to yield the immediate precursors to the large and small rRNAs (23S and 16S). Processes some mRNAs, and tRNAs when they are encoded in the rRNA operon. Processes pre-crRNA and tracrRNA of type II CRISPR loci if present in the organism.</text>
</comment>
<evidence type="ECO:0000256" key="1">
    <source>
        <dbReference type="ARBA" id="ARBA00000109"/>
    </source>
</evidence>
<dbReference type="FunFam" id="1.10.1520.10:FF:000001">
    <property type="entry name" value="Ribonuclease 3"/>
    <property type="match status" value="1"/>
</dbReference>
<evidence type="ECO:0000259" key="11">
    <source>
        <dbReference type="PROSITE" id="PS50142"/>
    </source>
</evidence>
<dbReference type="AlphaFoldDB" id="A0A2M8L336"/>
<accession>A0A2M8L336</accession>
<dbReference type="PROSITE" id="PS50142">
    <property type="entry name" value="RNASE_3_2"/>
    <property type="match status" value="1"/>
</dbReference>
<dbReference type="SMART" id="SM00535">
    <property type="entry name" value="RIBOc"/>
    <property type="match status" value="1"/>
</dbReference>
<keyword evidence="6 9" id="KW-0255">Endonuclease</keyword>
<dbReference type="GO" id="GO:0008033">
    <property type="term" value="P:tRNA processing"/>
    <property type="evidence" value="ECO:0007669"/>
    <property type="project" value="UniProtKB-KW"/>
</dbReference>
<keyword evidence="9" id="KW-0699">rRNA-binding</keyword>
<feature type="active site" evidence="9">
    <location>
        <position position="121"/>
    </location>
</feature>
<comment type="subunit">
    <text evidence="9">Homodimer.</text>
</comment>
<dbReference type="PANTHER" id="PTHR11207:SF0">
    <property type="entry name" value="RIBONUCLEASE 3"/>
    <property type="match status" value="1"/>
</dbReference>
<name>A0A2M8L336_9BACT</name>
<dbReference type="Proteomes" id="UP000231474">
    <property type="component" value="Unassembled WGS sequence"/>
</dbReference>
<evidence type="ECO:0000256" key="7">
    <source>
        <dbReference type="ARBA" id="ARBA00022801"/>
    </source>
</evidence>
<dbReference type="CDD" id="cd00593">
    <property type="entry name" value="RIBOc"/>
    <property type="match status" value="1"/>
</dbReference>
<dbReference type="InterPro" id="IPR036389">
    <property type="entry name" value="RNase_III_sf"/>
</dbReference>
<keyword evidence="9" id="KW-0819">tRNA processing</keyword>
<evidence type="ECO:0000256" key="4">
    <source>
        <dbReference type="ARBA" id="ARBA00022664"/>
    </source>
</evidence>
<evidence type="ECO:0000256" key="2">
    <source>
        <dbReference type="ARBA" id="ARBA00010183"/>
    </source>
</evidence>
<keyword evidence="8 9" id="KW-0694">RNA-binding</keyword>
<comment type="caution">
    <text evidence="12">The sequence shown here is derived from an EMBL/GenBank/DDBJ whole genome shotgun (WGS) entry which is preliminary data.</text>
</comment>
<keyword evidence="9" id="KW-0479">Metal-binding</keyword>
<sequence>MNLSDLEKKLEISFKNKNLLREALTHRSYLNEHPDFSLSSNERLEFLGDAILEFLISRLLFEQFPSFSEGILTACRSKIVRTKTLSSLAKDFSLGEFLFLSKGEEEGGGRVNLGLLENAFEALLGAIFLDQGMEKADQFVKKHFLPLLREIKPSELKDAKSLLQELAQEKEKITPTYKVISGIGPDHAKIFTVGVFLGKKKIGEGKGVSKQEAEEEAAQKALDRYVS</sequence>
<dbReference type="GO" id="GO:0006364">
    <property type="term" value="P:rRNA processing"/>
    <property type="evidence" value="ECO:0007669"/>
    <property type="project" value="UniProtKB-UniRule"/>
</dbReference>
<evidence type="ECO:0000256" key="8">
    <source>
        <dbReference type="ARBA" id="ARBA00022884"/>
    </source>
</evidence>
<keyword evidence="5 9" id="KW-0540">Nuclease</keyword>
<dbReference type="Gene3D" id="1.10.1520.10">
    <property type="entry name" value="Ribonuclease III domain"/>
    <property type="match status" value="1"/>
</dbReference>
<dbReference type="EC" id="3.1.26.3" evidence="9"/>
<dbReference type="EMBL" id="PFEK01000064">
    <property type="protein sequence ID" value="PJE67292.1"/>
    <property type="molecule type" value="Genomic_DNA"/>
</dbReference>
<dbReference type="GO" id="GO:0006397">
    <property type="term" value="P:mRNA processing"/>
    <property type="evidence" value="ECO:0007669"/>
    <property type="project" value="UniProtKB-UniRule"/>
</dbReference>
<dbReference type="SUPFAM" id="SSF54768">
    <property type="entry name" value="dsRNA-binding domain-like"/>
    <property type="match status" value="1"/>
</dbReference>
<dbReference type="NCBIfam" id="TIGR02191">
    <property type="entry name" value="RNaseIII"/>
    <property type="match status" value="1"/>
</dbReference>
<evidence type="ECO:0000313" key="13">
    <source>
        <dbReference type="Proteomes" id="UP000231474"/>
    </source>
</evidence>
<organism evidence="12 13">
    <name type="scientific">Candidatus Shapirobacteria bacterium CG10_big_fil_rev_8_21_14_0_10_40_9</name>
    <dbReference type="NCBI Taxonomy" id="1974888"/>
    <lineage>
        <taxon>Bacteria</taxon>
        <taxon>Candidatus Shapironibacteriota</taxon>
    </lineage>
</organism>
<evidence type="ECO:0000256" key="3">
    <source>
        <dbReference type="ARBA" id="ARBA00022552"/>
    </source>
</evidence>
<dbReference type="GO" id="GO:0010468">
    <property type="term" value="P:regulation of gene expression"/>
    <property type="evidence" value="ECO:0007669"/>
    <property type="project" value="TreeGrafter"/>
</dbReference>
<keyword evidence="9" id="KW-0963">Cytoplasm</keyword>
<comment type="subcellular location">
    <subcellularLocation>
        <location evidence="9">Cytoplasm</location>
    </subcellularLocation>
</comment>
<dbReference type="InterPro" id="IPR011907">
    <property type="entry name" value="RNase_III"/>
</dbReference>
<dbReference type="Pfam" id="PF14622">
    <property type="entry name" value="Ribonucleas_3_3"/>
    <property type="match status" value="1"/>
</dbReference>
<keyword evidence="7 9" id="KW-0378">Hydrolase</keyword>
<feature type="domain" description="RNase III" evidence="11">
    <location>
        <begin position="3"/>
        <end position="132"/>
    </location>
</feature>
<evidence type="ECO:0000256" key="6">
    <source>
        <dbReference type="ARBA" id="ARBA00022759"/>
    </source>
</evidence>
<dbReference type="Gene3D" id="3.30.160.20">
    <property type="match status" value="1"/>
</dbReference>
<dbReference type="HAMAP" id="MF_00104">
    <property type="entry name" value="RNase_III"/>
    <property type="match status" value="1"/>
</dbReference>
<dbReference type="InterPro" id="IPR000999">
    <property type="entry name" value="RNase_III_dom"/>
</dbReference>
<protein>
    <recommendedName>
        <fullName evidence="9">Ribonuclease 3</fullName>
        <ecNumber evidence="9">3.1.26.3</ecNumber>
    </recommendedName>
    <alternativeName>
        <fullName evidence="9">Ribonuclease III</fullName>
        <shortName evidence="9">RNase III</shortName>
    </alternativeName>
</protein>
<feature type="binding site" evidence="9">
    <location>
        <position position="121"/>
    </location>
    <ligand>
        <name>Mg(2+)</name>
        <dbReference type="ChEBI" id="CHEBI:18420"/>
    </ligand>
</feature>
<dbReference type="Pfam" id="PF00035">
    <property type="entry name" value="dsrm"/>
    <property type="match status" value="1"/>
</dbReference>
<dbReference type="InterPro" id="IPR014720">
    <property type="entry name" value="dsRBD_dom"/>
</dbReference>
<keyword evidence="4 9" id="KW-0507">mRNA processing</keyword>
<feature type="binding site" evidence="9">
    <location>
        <position position="118"/>
    </location>
    <ligand>
        <name>Mg(2+)</name>
        <dbReference type="ChEBI" id="CHEBI:18420"/>
    </ligand>
</feature>
<dbReference type="SMART" id="SM00358">
    <property type="entry name" value="DSRM"/>
    <property type="match status" value="1"/>
</dbReference>
<dbReference type="GO" id="GO:0046872">
    <property type="term" value="F:metal ion binding"/>
    <property type="evidence" value="ECO:0007669"/>
    <property type="project" value="UniProtKB-KW"/>
</dbReference>
<dbReference type="PROSITE" id="PS50137">
    <property type="entry name" value="DS_RBD"/>
    <property type="match status" value="1"/>
</dbReference>
<dbReference type="PROSITE" id="PS00517">
    <property type="entry name" value="RNASE_3_1"/>
    <property type="match status" value="1"/>
</dbReference>
<dbReference type="GO" id="GO:0005737">
    <property type="term" value="C:cytoplasm"/>
    <property type="evidence" value="ECO:0007669"/>
    <property type="project" value="UniProtKB-SubCell"/>
</dbReference>
<dbReference type="CDD" id="cd10845">
    <property type="entry name" value="DSRM_RNAse_III_family"/>
    <property type="match status" value="1"/>
</dbReference>
<comment type="catalytic activity">
    <reaction evidence="1 9">
        <text>Endonucleolytic cleavage to 5'-phosphomonoester.</text>
        <dbReference type="EC" id="3.1.26.3"/>
    </reaction>
</comment>
<dbReference type="SUPFAM" id="SSF69065">
    <property type="entry name" value="RNase III domain-like"/>
    <property type="match status" value="1"/>
</dbReference>
<keyword evidence="3 9" id="KW-0698">rRNA processing</keyword>
<feature type="domain" description="DRBM" evidence="10">
    <location>
        <begin position="158"/>
        <end position="227"/>
    </location>
</feature>
<evidence type="ECO:0000256" key="5">
    <source>
        <dbReference type="ARBA" id="ARBA00022722"/>
    </source>
</evidence>
<comment type="similarity">
    <text evidence="2">Belongs to the ribonuclease III family.</text>
</comment>
<proteinExistence type="inferred from homology"/>
<evidence type="ECO:0000256" key="9">
    <source>
        <dbReference type="HAMAP-Rule" id="MF_00104"/>
    </source>
</evidence>
<feature type="binding site" evidence="9">
    <location>
        <position position="45"/>
    </location>
    <ligand>
        <name>Mg(2+)</name>
        <dbReference type="ChEBI" id="CHEBI:18420"/>
    </ligand>
</feature>
<comment type="cofactor">
    <cofactor evidence="9">
        <name>Mg(2+)</name>
        <dbReference type="ChEBI" id="CHEBI:18420"/>
    </cofactor>
</comment>
<keyword evidence="9" id="KW-0460">Magnesium</keyword>
<gene>
    <name evidence="9 12" type="primary">rnc</name>
    <name evidence="12" type="ORF">COU95_03225</name>
</gene>
<evidence type="ECO:0000313" key="12">
    <source>
        <dbReference type="EMBL" id="PJE67292.1"/>
    </source>
</evidence>
<evidence type="ECO:0000259" key="10">
    <source>
        <dbReference type="PROSITE" id="PS50137"/>
    </source>
</evidence>
<dbReference type="GO" id="GO:0004525">
    <property type="term" value="F:ribonuclease III activity"/>
    <property type="evidence" value="ECO:0007669"/>
    <property type="project" value="UniProtKB-UniRule"/>
</dbReference>
<reference evidence="13" key="1">
    <citation type="submission" date="2017-09" db="EMBL/GenBank/DDBJ databases">
        <title>Depth-based differentiation of microbial function through sediment-hosted aquifers and enrichment of novel symbionts in the deep terrestrial subsurface.</title>
        <authorList>
            <person name="Probst A.J."/>
            <person name="Ladd B."/>
            <person name="Jarett J.K."/>
            <person name="Geller-Mcgrath D.E."/>
            <person name="Sieber C.M.K."/>
            <person name="Emerson J.B."/>
            <person name="Anantharaman K."/>
            <person name="Thomas B.C."/>
            <person name="Malmstrom R."/>
            <person name="Stieglmeier M."/>
            <person name="Klingl A."/>
            <person name="Woyke T."/>
            <person name="Ryan C.M."/>
            <person name="Banfield J.F."/>
        </authorList>
    </citation>
    <scope>NUCLEOTIDE SEQUENCE [LARGE SCALE GENOMIC DNA]</scope>
</reference>
<feature type="active site" evidence="9">
    <location>
        <position position="49"/>
    </location>
</feature>
<dbReference type="GO" id="GO:0019843">
    <property type="term" value="F:rRNA binding"/>
    <property type="evidence" value="ECO:0007669"/>
    <property type="project" value="UniProtKB-KW"/>
</dbReference>
<dbReference type="PANTHER" id="PTHR11207">
    <property type="entry name" value="RIBONUCLEASE III"/>
    <property type="match status" value="1"/>
</dbReference>